<keyword evidence="5" id="KW-0539">Nucleus</keyword>
<protein>
    <recommendedName>
        <fullName evidence="6">DNA mismatch repair protein S5 domain-containing protein</fullName>
    </recommendedName>
</protein>
<dbReference type="InterPro" id="IPR014762">
    <property type="entry name" value="DNA_mismatch_repair_CS"/>
</dbReference>
<dbReference type="GO" id="GO:0006298">
    <property type="term" value="P:mismatch repair"/>
    <property type="evidence" value="ECO:0007669"/>
    <property type="project" value="InterPro"/>
</dbReference>
<dbReference type="FunFam" id="3.30.230.10:FF:000014">
    <property type="entry name" value="DNA mismatch repair protein Mlh1"/>
    <property type="match status" value="1"/>
</dbReference>
<dbReference type="PROSITE" id="PS00058">
    <property type="entry name" value="DNA_MISMATCH_REPAIR_1"/>
    <property type="match status" value="1"/>
</dbReference>
<dbReference type="CDD" id="cd16926">
    <property type="entry name" value="HATPase_MutL-MLH-PMS-like"/>
    <property type="match status" value="1"/>
</dbReference>
<dbReference type="NCBIfam" id="TIGR00585">
    <property type="entry name" value="mutl"/>
    <property type="match status" value="1"/>
</dbReference>
<comment type="subcellular location">
    <subcellularLocation>
        <location evidence="1">Nucleus</location>
    </subcellularLocation>
</comment>
<dbReference type="Gene3D" id="3.30.230.10">
    <property type="match status" value="1"/>
</dbReference>
<dbReference type="GO" id="GO:0005524">
    <property type="term" value="F:ATP binding"/>
    <property type="evidence" value="ECO:0007669"/>
    <property type="project" value="InterPro"/>
</dbReference>
<dbReference type="GO" id="GO:0030983">
    <property type="term" value="F:mismatched DNA binding"/>
    <property type="evidence" value="ECO:0007669"/>
    <property type="project" value="InterPro"/>
</dbReference>
<dbReference type="PANTHER" id="PTHR10073">
    <property type="entry name" value="DNA MISMATCH REPAIR PROTEIN MLH, PMS, MUTL"/>
    <property type="match status" value="1"/>
</dbReference>
<dbReference type="InterPro" id="IPR014721">
    <property type="entry name" value="Ribsml_uS5_D2-typ_fold_subgr"/>
</dbReference>
<dbReference type="Proteomes" id="UP000327439">
    <property type="component" value="Unassembled WGS sequence"/>
</dbReference>
<evidence type="ECO:0000256" key="5">
    <source>
        <dbReference type="ARBA" id="ARBA00023242"/>
    </source>
</evidence>
<organism evidence="7 8">
    <name type="scientific">Gossypium barbadense</name>
    <name type="common">Sea Island cotton</name>
    <name type="synonym">Hibiscus barbadensis</name>
    <dbReference type="NCBI Taxonomy" id="3634"/>
    <lineage>
        <taxon>Eukaryota</taxon>
        <taxon>Viridiplantae</taxon>
        <taxon>Streptophyta</taxon>
        <taxon>Embryophyta</taxon>
        <taxon>Tracheophyta</taxon>
        <taxon>Spermatophyta</taxon>
        <taxon>Magnoliopsida</taxon>
        <taxon>eudicotyledons</taxon>
        <taxon>Gunneridae</taxon>
        <taxon>Pentapetalae</taxon>
        <taxon>rosids</taxon>
        <taxon>malvids</taxon>
        <taxon>Malvales</taxon>
        <taxon>Malvaceae</taxon>
        <taxon>Malvoideae</taxon>
        <taxon>Gossypium</taxon>
    </lineage>
</organism>
<dbReference type="Pfam" id="PF13589">
    <property type="entry name" value="HATPase_c_3"/>
    <property type="match status" value="1"/>
</dbReference>
<dbReference type="GO" id="GO:0016887">
    <property type="term" value="F:ATP hydrolysis activity"/>
    <property type="evidence" value="ECO:0007669"/>
    <property type="project" value="InterPro"/>
</dbReference>
<proteinExistence type="inferred from homology"/>
<keyword evidence="4" id="KW-0234">DNA repair</keyword>
<dbReference type="Gene3D" id="3.30.565.10">
    <property type="entry name" value="Histidine kinase-like ATPase, C-terminal domain"/>
    <property type="match status" value="1"/>
</dbReference>
<feature type="domain" description="DNA mismatch repair protein S5" evidence="6">
    <location>
        <begin position="223"/>
        <end position="337"/>
    </location>
</feature>
<name>A0A5J5NF06_GOSBA</name>
<evidence type="ECO:0000256" key="1">
    <source>
        <dbReference type="ARBA" id="ARBA00004123"/>
    </source>
</evidence>
<dbReference type="GO" id="GO:0140664">
    <property type="term" value="F:ATP-dependent DNA damage sensor activity"/>
    <property type="evidence" value="ECO:0007669"/>
    <property type="project" value="InterPro"/>
</dbReference>
<evidence type="ECO:0000256" key="2">
    <source>
        <dbReference type="ARBA" id="ARBA00006082"/>
    </source>
</evidence>
<gene>
    <name evidence="7" type="ORF">ES319_1Z025300v1</name>
</gene>
<dbReference type="AlphaFoldDB" id="A0A5J5NF06"/>
<dbReference type="InterPro" id="IPR036890">
    <property type="entry name" value="HATPase_C_sf"/>
</dbReference>
<accession>A0A5J5NF06</accession>
<evidence type="ECO:0000256" key="3">
    <source>
        <dbReference type="ARBA" id="ARBA00022763"/>
    </source>
</evidence>
<comment type="similarity">
    <text evidence="2">Belongs to the DNA mismatch repair MutL/HexB family.</text>
</comment>
<dbReference type="GO" id="GO:0032389">
    <property type="term" value="C:MutLalpha complex"/>
    <property type="evidence" value="ECO:0007669"/>
    <property type="project" value="TreeGrafter"/>
</dbReference>
<dbReference type="FunFam" id="3.30.565.10:FF:000043">
    <property type="entry name" value="DNA mismatch repair protein MLH1"/>
    <property type="match status" value="1"/>
</dbReference>
<keyword evidence="3" id="KW-0227">DNA damage</keyword>
<dbReference type="InterPro" id="IPR002099">
    <property type="entry name" value="MutL/Mlh/PMS"/>
</dbReference>
<evidence type="ECO:0000259" key="6">
    <source>
        <dbReference type="SMART" id="SM01340"/>
    </source>
</evidence>
<dbReference type="EMBL" id="ML707002">
    <property type="protein sequence ID" value="KAB1669639.1"/>
    <property type="molecule type" value="Genomic_DNA"/>
</dbReference>
<reference evidence="8" key="1">
    <citation type="journal article" date="2020" name="Nat. Genet.">
        <title>Genomic diversifications of five Gossypium allopolyploid species and their impact on cotton improvement.</title>
        <authorList>
            <person name="Chen Z.J."/>
            <person name="Sreedasyam A."/>
            <person name="Ando A."/>
            <person name="Song Q."/>
            <person name="De Santiago L.M."/>
            <person name="Hulse-Kemp A.M."/>
            <person name="Ding M."/>
            <person name="Ye W."/>
            <person name="Kirkbride R.C."/>
            <person name="Jenkins J."/>
            <person name="Plott C."/>
            <person name="Lovell J."/>
            <person name="Lin Y.M."/>
            <person name="Vaughn R."/>
            <person name="Liu B."/>
            <person name="Simpson S."/>
            <person name="Scheffler B.E."/>
            <person name="Wen L."/>
            <person name="Saski C.A."/>
            <person name="Grover C.E."/>
            <person name="Hu G."/>
            <person name="Conover J.L."/>
            <person name="Carlson J.W."/>
            <person name="Shu S."/>
            <person name="Boston L.B."/>
            <person name="Williams M."/>
            <person name="Peterson D.G."/>
            <person name="McGee K."/>
            <person name="Jones D.C."/>
            <person name="Wendel J.F."/>
            <person name="Stelly D.M."/>
            <person name="Grimwood J."/>
            <person name="Schmutz J."/>
        </authorList>
    </citation>
    <scope>NUCLEOTIDE SEQUENCE [LARGE SCALE GENOMIC DNA]</scope>
    <source>
        <strain evidence="8">cv. 3-79</strain>
    </source>
</reference>
<dbReference type="InterPro" id="IPR013507">
    <property type="entry name" value="DNA_mismatch_S5_2-like"/>
</dbReference>
<dbReference type="OrthoDB" id="10254304at2759"/>
<evidence type="ECO:0000313" key="8">
    <source>
        <dbReference type="Proteomes" id="UP000327439"/>
    </source>
</evidence>
<evidence type="ECO:0000313" key="7">
    <source>
        <dbReference type="EMBL" id="KAB1669639.1"/>
    </source>
</evidence>
<dbReference type="InterPro" id="IPR038973">
    <property type="entry name" value="MutL/Mlh/Pms-like"/>
</dbReference>
<dbReference type="Pfam" id="PF01119">
    <property type="entry name" value="DNA_mis_repair"/>
    <property type="match status" value="1"/>
</dbReference>
<evidence type="ECO:0000256" key="4">
    <source>
        <dbReference type="ARBA" id="ARBA00023204"/>
    </source>
</evidence>
<dbReference type="SUPFAM" id="SSF55874">
    <property type="entry name" value="ATPase domain of HSP90 chaperone/DNA topoisomerase II/histidine kinase"/>
    <property type="match status" value="1"/>
</dbReference>
<keyword evidence="8" id="KW-1185">Reference proteome</keyword>
<dbReference type="PANTHER" id="PTHR10073:SF12">
    <property type="entry name" value="DNA MISMATCH REPAIR PROTEIN MLH1"/>
    <property type="match status" value="1"/>
</dbReference>
<dbReference type="InterPro" id="IPR020568">
    <property type="entry name" value="Ribosomal_Su5_D2-typ_SF"/>
</dbReference>
<dbReference type="SUPFAM" id="SSF54211">
    <property type="entry name" value="Ribosomal protein S5 domain 2-like"/>
    <property type="match status" value="1"/>
</dbReference>
<sequence>MEIEPAEEVKEPPRIHRLDESVVNRIAAGEVIQRPVSAVKELVENSLDASSTSISVLVKDGGLKLIQVSDDGHGIRYEDLPILCERHTTSKLSKYEDLQSIKSMGFRGEALASMTYVGHVTVTTITRGQLHGYRVSYRDGVMENEPKACAAVKGTQIVIENLFYNMVARRKTLQNSADDYTKIVDLLSRFAIHHIDVSFSCRKHGAARADVHSVATPSRLNAIRSVYGLSVAQNLIKIEASDNDPSSSVFEMDGFISNSNYVAKKTTMVLFINDRLVECTALKRALEVVYVATLPKASNLSFICQFTLPPEHVDVNVHPTKREVSLLIRKLLLRRYSLWLNRC</sequence>
<dbReference type="SMART" id="SM01340">
    <property type="entry name" value="DNA_mis_repair"/>
    <property type="match status" value="1"/>
</dbReference>